<dbReference type="InterPro" id="IPR050090">
    <property type="entry name" value="Tyrosine_recombinase_XerCD"/>
</dbReference>
<dbReference type="Gene3D" id="3.40.50.300">
    <property type="entry name" value="P-loop containing nucleotide triphosphate hydrolases"/>
    <property type="match status" value="1"/>
</dbReference>
<dbReference type="PROSITE" id="PS51898">
    <property type="entry name" value="TYR_RECOMBINASE"/>
    <property type="match status" value="1"/>
</dbReference>
<keyword evidence="4" id="KW-1133">Transmembrane helix</keyword>
<evidence type="ECO:0000256" key="3">
    <source>
        <dbReference type="ARBA" id="ARBA00023172"/>
    </source>
</evidence>
<evidence type="ECO:0000259" key="5">
    <source>
        <dbReference type="PROSITE" id="PS51898"/>
    </source>
</evidence>
<evidence type="ECO:0000256" key="4">
    <source>
        <dbReference type="SAM" id="Phobius"/>
    </source>
</evidence>
<dbReference type="Proteomes" id="UP000623301">
    <property type="component" value="Unassembled WGS sequence"/>
</dbReference>
<dbReference type="EMBL" id="JAEHFJ010000002">
    <property type="protein sequence ID" value="MBJ2173634.1"/>
    <property type="molecule type" value="Genomic_DNA"/>
</dbReference>
<sequence>MKNNNINFISKAETQKLLINIKNKKHKLMILLMLDCGMRVSETISLQLKNFDFKQRTVKVKSLKKKEKEKSRTIPLSDRLYIVLGEYLNQSKLQMQPDVFLFPSNSKLGHVRRETVWKMVKRITTNIDLDEVHPHTLRHTFATHHLAAGTSLEEIKEMLGHESYDTTLIYANIPTKKLQERINQVTKEPPTIWQKIKQRFNNDQKPKLINLDVTESYFTIGRNKELELLNTNANKGVNTIVIGPIGTGKSHLLENIQTDKKILRLDDTESIKKSLVQILLYLYKDKQTVISYLWNDFTLDEVKKKIQRENTLHLCDSIISSVEPQEYVLIIDDITRVTPNAKKTIERLANAFVIIAGARAVKAIDTSFIWDFEILKLTPLNRKYSMQLIQQLAGGLEVENWELFRNHIYEQTHGNPRAITEMIHRYRKEPLLSNEKIRSIKHVGALQEFDMTFMIVLFLGIITAMRYMSRELDEPALRFIGSIGLILLIVSRPLLRRLSKRFI</sequence>
<reference evidence="6 7" key="1">
    <citation type="submission" date="2020-12" db="EMBL/GenBank/DDBJ databases">
        <title>Aureibaculum luteum sp. nov. and Aureibaculum flavum sp. nov., novel members of the family Flavobacteriaceae isolated from Antarctic intertidal sediments.</title>
        <authorList>
            <person name="He X."/>
            <person name="Zhang X."/>
        </authorList>
    </citation>
    <scope>NUCLEOTIDE SEQUENCE [LARGE SCALE GENOMIC DNA]</scope>
    <source>
        <strain evidence="6 7">A20</strain>
    </source>
</reference>
<accession>A0ABS0WNU1</accession>
<comment type="similarity">
    <text evidence="1">Belongs to the 'phage' integrase family.</text>
</comment>
<dbReference type="InterPro" id="IPR011010">
    <property type="entry name" value="DNA_brk_join_enz"/>
</dbReference>
<evidence type="ECO:0000313" key="7">
    <source>
        <dbReference type="Proteomes" id="UP000623301"/>
    </source>
</evidence>
<dbReference type="Pfam" id="PF00589">
    <property type="entry name" value="Phage_integrase"/>
    <property type="match status" value="1"/>
</dbReference>
<dbReference type="SUPFAM" id="SSF56349">
    <property type="entry name" value="DNA breaking-rejoining enzymes"/>
    <property type="match status" value="1"/>
</dbReference>
<keyword evidence="4" id="KW-0812">Transmembrane</keyword>
<dbReference type="PANTHER" id="PTHR30349:SF41">
    <property type="entry name" value="INTEGRASE_RECOMBINASE PROTEIN MJ0367-RELATED"/>
    <property type="match status" value="1"/>
</dbReference>
<dbReference type="InterPro" id="IPR002104">
    <property type="entry name" value="Integrase_catalytic"/>
</dbReference>
<evidence type="ECO:0000256" key="2">
    <source>
        <dbReference type="ARBA" id="ARBA00023125"/>
    </source>
</evidence>
<keyword evidence="3" id="KW-0233">DNA recombination</keyword>
<evidence type="ECO:0000313" key="6">
    <source>
        <dbReference type="EMBL" id="MBJ2173634.1"/>
    </source>
</evidence>
<protein>
    <submittedName>
        <fullName evidence="6">Tyrosine-type recombinase/integrase</fullName>
    </submittedName>
</protein>
<keyword evidence="2" id="KW-0238">DNA-binding</keyword>
<feature type="transmembrane region" description="Helical" evidence="4">
    <location>
        <begin position="451"/>
        <end position="469"/>
    </location>
</feature>
<dbReference type="Gene3D" id="1.10.443.10">
    <property type="entry name" value="Intergrase catalytic core"/>
    <property type="match status" value="1"/>
</dbReference>
<evidence type="ECO:0000256" key="1">
    <source>
        <dbReference type="ARBA" id="ARBA00008857"/>
    </source>
</evidence>
<keyword evidence="7" id="KW-1185">Reference proteome</keyword>
<organism evidence="6 7">
    <name type="scientific">Aureibaculum flavum</name>
    <dbReference type="NCBI Taxonomy" id="2795986"/>
    <lineage>
        <taxon>Bacteria</taxon>
        <taxon>Pseudomonadati</taxon>
        <taxon>Bacteroidota</taxon>
        <taxon>Flavobacteriia</taxon>
        <taxon>Flavobacteriales</taxon>
        <taxon>Flavobacteriaceae</taxon>
        <taxon>Aureibaculum</taxon>
    </lineage>
</organism>
<gene>
    <name evidence="6" type="ORF">JBL43_05255</name>
</gene>
<dbReference type="SUPFAM" id="SSF52540">
    <property type="entry name" value="P-loop containing nucleoside triphosphate hydrolases"/>
    <property type="match status" value="1"/>
</dbReference>
<feature type="domain" description="Tyr recombinase" evidence="5">
    <location>
        <begin position="4"/>
        <end position="183"/>
    </location>
</feature>
<dbReference type="PANTHER" id="PTHR30349">
    <property type="entry name" value="PHAGE INTEGRASE-RELATED"/>
    <property type="match status" value="1"/>
</dbReference>
<comment type="caution">
    <text evidence="6">The sequence shown here is derived from an EMBL/GenBank/DDBJ whole genome shotgun (WGS) entry which is preliminary data.</text>
</comment>
<name>A0ABS0WNU1_9FLAO</name>
<dbReference type="InterPro" id="IPR013762">
    <property type="entry name" value="Integrase-like_cat_sf"/>
</dbReference>
<keyword evidence="4" id="KW-0472">Membrane</keyword>
<dbReference type="InterPro" id="IPR027417">
    <property type="entry name" value="P-loop_NTPase"/>
</dbReference>
<dbReference type="RefSeq" id="WP_198840414.1">
    <property type="nucleotide sequence ID" value="NZ_JAEHFJ010000002.1"/>
</dbReference>
<feature type="transmembrane region" description="Helical" evidence="4">
    <location>
        <begin position="475"/>
        <end position="495"/>
    </location>
</feature>
<proteinExistence type="inferred from homology"/>